<gene>
    <name evidence="2" type="ORF">SDC9_60601</name>
</gene>
<accession>A0A644XDD6</accession>
<comment type="caution">
    <text evidence="2">The sequence shown here is derived from an EMBL/GenBank/DDBJ whole genome shotgun (WGS) entry which is preliminary data.</text>
</comment>
<organism evidence="2">
    <name type="scientific">bioreactor metagenome</name>
    <dbReference type="NCBI Taxonomy" id="1076179"/>
    <lineage>
        <taxon>unclassified sequences</taxon>
        <taxon>metagenomes</taxon>
        <taxon>ecological metagenomes</taxon>
    </lineage>
</organism>
<dbReference type="SUPFAM" id="SSF54593">
    <property type="entry name" value="Glyoxalase/Bleomycin resistance protein/Dihydroxybiphenyl dioxygenase"/>
    <property type="match status" value="1"/>
</dbReference>
<dbReference type="InterPro" id="IPR029068">
    <property type="entry name" value="Glyas_Bleomycin-R_OHBP_Dase"/>
</dbReference>
<evidence type="ECO:0000313" key="2">
    <source>
        <dbReference type="EMBL" id="MPM14240.1"/>
    </source>
</evidence>
<reference evidence="2" key="1">
    <citation type="submission" date="2019-08" db="EMBL/GenBank/DDBJ databases">
        <authorList>
            <person name="Kucharzyk K."/>
            <person name="Murdoch R.W."/>
            <person name="Higgins S."/>
            <person name="Loffler F."/>
        </authorList>
    </citation>
    <scope>NUCLEOTIDE SEQUENCE</scope>
</reference>
<proteinExistence type="predicted"/>
<sequence>MNLGATLYVKNSAEALAFYLDAFGMELGYNAKNGDGTYLHAELMKDGQSIFAVSENTDEELVQAMLKSERPTMSYGLNLGSNAELEHAFTLLSQGGHVLRGLGPLPWTPLSTDLVDRYGVCWYLFVSQHRPD</sequence>
<protein>
    <recommendedName>
        <fullName evidence="1">Glyoxalase/fosfomycin resistance/dioxygenase domain-containing protein</fullName>
    </recommendedName>
</protein>
<evidence type="ECO:0000259" key="1">
    <source>
        <dbReference type="Pfam" id="PF00903"/>
    </source>
</evidence>
<dbReference type="InterPro" id="IPR004360">
    <property type="entry name" value="Glyas_Fos-R_dOase_dom"/>
</dbReference>
<dbReference type="AlphaFoldDB" id="A0A644XDD6"/>
<dbReference type="EMBL" id="VSSQ01002245">
    <property type="protein sequence ID" value="MPM14240.1"/>
    <property type="molecule type" value="Genomic_DNA"/>
</dbReference>
<feature type="domain" description="Glyoxalase/fosfomycin resistance/dioxygenase" evidence="1">
    <location>
        <begin position="6"/>
        <end position="112"/>
    </location>
</feature>
<name>A0A644XDD6_9ZZZZ</name>
<dbReference type="Pfam" id="PF00903">
    <property type="entry name" value="Glyoxalase"/>
    <property type="match status" value="1"/>
</dbReference>
<dbReference type="Gene3D" id="3.10.180.10">
    <property type="entry name" value="2,3-Dihydroxybiphenyl 1,2-Dioxygenase, domain 1"/>
    <property type="match status" value="1"/>
</dbReference>